<evidence type="ECO:0000313" key="1">
    <source>
        <dbReference type="EMBL" id="OES24833.1"/>
    </source>
</evidence>
<organism evidence="1 2">
    <name type="scientific">Alteromonas macleodii</name>
    <name type="common">Pseudoalteromonas macleodii</name>
    <dbReference type="NCBI Taxonomy" id="28108"/>
    <lineage>
        <taxon>Bacteria</taxon>
        <taxon>Pseudomonadati</taxon>
        <taxon>Pseudomonadota</taxon>
        <taxon>Gammaproteobacteria</taxon>
        <taxon>Alteromonadales</taxon>
        <taxon>Alteromonadaceae</taxon>
        <taxon>Alteromonas/Salinimonas group</taxon>
        <taxon>Alteromonas</taxon>
    </lineage>
</organism>
<sequence length="42" mass="4846">MQLDANLYKKTQGFADKHETRVNRVLMTAVIDGLKNRNKIDV</sequence>
<protein>
    <submittedName>
        <fullName evidence="1">Uncharacterized protein</fullName>
    </submittedName>
</protein>
<name>A0AB36FKX2_ALTMA</name>
<gene>
    <name evidence="1" type="ORF">BFV95_4592</name>
</gene>
<comment type="caution">
    <text evidence="1">The sequence shown here is derived from an EMBL/GenBank/DDBJ whole genome shotgun (WGS) entry which is preliminary data.</text>
</comment>
<dbReference type="AlphaFoldDB" id="A0AB36FKX2"/>
<dbReference type="EMBL" id="MIPY01000058">
    <property type="protein sequence ID" value="OES24833.1"/>
    <property type="molecule type" value="Genomic_DNA"/>
</dbReference>
<accession>A0AB36FKX2</accession>
<keyword evidence="2" id="KW-1185">Reference proteome</keyword>
<dbReference type="Proteomes" id="UP000095392">
    <property type="component" value="Unassembled WGS sequence"/>
</dbReference>
<evidence type="ECO:0000313" key="2">
    <source>
        <dbReference type="Proteomes" id="UP000095392"/>
    </source>
</evidence>
<proteinExistence type="predicted"/>
<reference evidence="1 2" key="1">
    <citation type="submission" date="2016-09" db="EMBL/GenBank/DDBJ databases">
        <title>Draft Genome Sequence of four Alteromonas macleodii strains isolated from copper coupons and grown long-term at elevated copper levels.</title>
        <authorList>
            <person name="Cusick K."/>
            <person name="Dale J."/>
            <person name="Little B."/>
            <person name="Biffinger J."/>
        </authorList>
    </citation>
    <scope>NUCLEOTIDE SEQUENCE [LARGE SCALE GENOMIC DNA]</scope>
    <source>
        <strain evidence="1 2">KCP01</strain>
    </source>
</reference>